<evidence type="ECO:0000256" key="2">
    <source>
        <dbReference type="ARBA" id="ARBA00022801"/>
    </source>
</evidence>
<dbReference type="STRING" id="629680.SAMN04489751_3598"/>
<keyword evidence="6" id="KW-1185">Reference proteome</keyword>
<dbReference type="Pfam" id="PF02626">
    <property type="entry name" value="CT_A_B"/>
    <property type="match status" value="1"/>
</dbReference>
<organism evidence="5 6">
    <name type="scientific">Brevibacterium sandarakinum</name>
    <dbReference type="NCBI Taxonomy" id="629680"/>
    <lineage>
        <taxon>Bacteria</taxon>
        <taxon>Bacillati</taxon>
        <taxon>Actinomycetota</taxon>
        <taxon>Actinomycetes</taxon>
        <taxon>Micrococcales</taxon>
        <taxon>Brevibacteriaceae</taxon>
        <taxon>Brevibacterium</taxon>
    </lineage>
</organism>
<dbReference type="PANTHER" id="PTHR43309:SF3">
    <property type="entry name" value="5-OXOPROLINASE SUBUNIT C"/>
    <property type="match status" value="1"/>
</dbReference>
<dbReference type="OrthoDB" id="9768696at2"/>
<accession>A0A1H1X570</accession>
<dbReference type="Gene3D" id="2.40.100.10">
    <property type="entry name" value="Cyclophilin-like"/>
    <property type="match status" value="1"/>
</dbReference>
<proteinExistence type="predicted"/>
<reference evidence="5" key="1">
    <citation type="submission" date="2016-10" db="EMBL/GenBank/DDBJ databases">
        <authorList>
            <person name="Varghese N."/>
            <person name="Submissions S."/>
        </authorList>
    </citation>
    <scope>NUCLEOTIDE SEQUENCE [LARGE SCALE GENOMIC DNA]</scope>
    <source>
        <strain evidence="5">DSM 22082</strain>
    </source>
</reference>
<dbReference type="InterPro" id="IPR003778">
    <property type="entry name" value="CT_A_B"/>
</dbReference>
<dbReference type="RefSeq" id="WP_092107740.1">
    <property type="nucleotide sequence ID" value="NZ_LT629739.1"/>
</dbReference>
<evidence type="ECO:0000256" key="1">
    <source>
        <dbReference type="ARBA" id="ARBA00022741"/>
    </source>
</evidence>
<evidence type="ECO:0000259" key="4">
    <source>
        <dbReference type="SMART" id="SM00797"/>
    </source>
</evidence>
<evidence type="ECO:0000256" key="3">
    <source>
        <dbReference type="ARBA" id="ARBA00022840"/>
    </source>
</evidence>
<gene>
    <name evidence="5" type="ORF">SAMN04489751_3598</name>
</gene>
<keyword evidence="2 5" id="KW-0378">Hydrolase</keyword>
<sequence length="331" mass="35535">MTSVEINIREAGVSVVTDLGRYGFTDQGLQVNGAADQFSAMAANILVGNGEGSPVIELTSILPFEMCTPEPVLFSITGSTGDITIDGINFTSRTPIVTWPDACIRIEPAQAGLRGYIAIHGRIEGDEYMGSCAYDSLINRGCKLADDQRLRVDGHCVQAPPHMTPCFPIRAPRELYSRHTPLGIMPGPELHEYPGFFDNISSQMRTVGAQSDHAGIRLEGTDAPRSRTSEILSRGVPVGAIEVPPAGGMIALLRGRPLTAGYPVPAVVARGWHSQLAQIRPGDTVSLIPTTPAQSISVAQRRRGELDILRKKCSTAFAASRLFSPRTTSMI</sequence>
<dbReference type="SMART" id="SM00797">
    <property type="entry name" value="AHS2"/>
    <property type="match status" value="1"/>
</dbReference>
<dbReference type="GO" id="GO:0005524">
    <property type="term" value="F:ATP binding"/>
    <property type="evidence" value="ECO:0007669"/>
    <property type="project" value="UniProtKB-KW"/>
</dbReference>
<dbReference type="AlphaFoldDB" id="A0A1H1X570"/>
<name>A0A1H1X570_BRESA</name>
<dbReference type="PANTHER" id="PTHR43309">
    <property type="entry name" value="5-OXOPROLINASE SUBUNIT C"/>
    <property type="match status" value="1"/>
</dbReference>
<protein>
    <submittedName>
        <fullName evidence="5">Allophanate hydrolase subunit 2</fullName>
    </submittedName>
</protein>
<evidence type="ECO:0000313" key="6">
    <source>
        <dbReference type="Proteomes" id="UP000199700"/>
    </source>
</evidence>
<dbReference type="Proteomes" id="UP000199700">
    <property type="component" value="Chromosome"/>
</dbReference>
<dbReference type="GO" id="GO:0016787">
    <property type="term" value="F:hydrolase activity"/>
    <property type="evidence" value="ECO:0007669"/>
    <property type="project" value="UniProtKB-KW"/>
</dbReference>
<dbReference type="EMBL" id="LT629739">
    <property type="protein sequence ID" value="SDT04493.1"/>
    <property type="molecule type" value="Genomic_DNA"/>
</dbReference>
<dbReference type="InterPro" id="IPR029000">
    <property type="entry name" value="Cyclophilin-like_dom_sf"/>
</dbReference>
<keyword evidence="3" id="KW-0067">ATP-binding</keyword>
<evidence type="ECO:0000313" key="5">
    <source>
        <dbReference type="EMBL" id="SDT04493.1"/>
    </source>
</evidence>
<keyword evidence="1" id="KW-0547">Nucleotide-binding</keyword>
<feature type="domain" description="Carboxyltransferase" evidence="4">
    <location>
        <begin position="26"/>
        <end position="304"/>
    </location>
</feature>
<dbReference type="InterPro" id="IPR052708">
    <property type="entry name" value="PxpC"/>
</dbReference>